<name>M0JKH5_9EURY</name>
<accession>M0JKH5</accession>
<sequence>MESPTMSSGNTGNVVPHTLVERLRDTEFPDYLYVKKSGSYISCYWYADNTLQSARVGESTFENPFKEFLADYYAIGTEIEFSDKREDCPLHQ</sequence>
<dbReference type="RefSeq" id="WP_007190848.1">
    <property type="nucleotide sequence ID" value="NZ_AOLS01000127.1"/>
</dbReference>
<evidence type="ECO:0000313" key="2">
    <source>
        <dbReference type="Proteomes" id="UP000011687"/>
    </source>
</evidence>
<dbReference type="Proteomes" id="UP000011687">
    <property type="component" value="Unassembled WGS sequence"/>
</dbReference>
<comment type="caution">
    <text evidence="1">The sequence shown here is derived from an EMBL/GenBank/DDBJ whole genome shotgun (WGS) entry which is preliminary data.</text>
</comment>
<dbReference type="AlphaFoldDB" id="M0JKH5"/>
<keyword evidence="2" id="KW-1185">Reference proteome</keyword>
<evidence type="ECO:0000313" key="1">
    <source>
        <dbReference type="EMBL" id="EMA09491.1"/>
    </source>
</evidence>
<organism evidence="1 2">
    <name type="scientific">Haloarcula marismortui ATCC 33799</name>
    <dbReference type="NCBI Taxonomy" id="662475"/>
    <lineage>
        <taxon>Archaea</taxon>
        <taxon>Methanobacteriati</taxon>
        <taxon>Methanobacteriota</taxon>
        <taxon>Stenosarchaea group</taxon>
        <taxon>Halobacteria</taxon>
        <taxon>Halobacteriales</taxon>
        <taxon>Haloarculaceae</taxon>
        <taxon>Haloarcula</taxon>
    </lineage>
</organism>
<protein>
    <submittedName>
        <fullName evidence="1">Uncharacterized protein</fullName>
    </submittedName>
</protein>
<gene>
    <name evidence="1" type="ORF">C435_22024</name>
</gene>
<reference evidence="1 2" key="1">
    <citation type="journal article" date="2014" name="PLoS Genet.">
        <title>Phylogenetically driven sequencing of extremely halophilic archaea reveals strategies for static and dynamic osmo-response.</title>
        <authorList>
            <person name="Becker E.A."/>
            <person name="Seitzer P.M."/>
            <person name="Tritt A."/>
            <person name="Larsen D."/>
            <person name="Krusor M."/>
            <person name="Yao A.I."/>
            <person name="Wu D."/>
            <person name="Madern D."/>
            <person name="Eisen J.A."/>
            <person name="Darling A.E."/>
            <person name="Facciotti M.T."/>
        </authorList>
    </citation>
    <scope>NUCLEOTIDE SEQUENCE [LARGE SCALE GENOMIC DNA]</scope>
    <source>
        <strain evidence="1 2">ATCC 33799</strain>
    </source>
</reference>
<dbReference type="EMBL" id="AOLS01000127">
    <property type="protein sequence ID" value="EMA09491.1"/>
    <property type="molecule type" value="Genomic_DNA"/>
</dbReference>
<dbReference type="PATRIC" id="fig|662475.6.peg.4311"/>
<proteinExistence type="predicted"/>